<proteinExistence type="predicted"/>
<evidence type="ECO:0000313" key="5">
    <source>
        <dbReference type="EMBL" id="RJY16417.1"/>
    </source>
</evidence>
<keyword evidence="1" id="KW-0677">Repeat</keyword>
<dbReference type="Pfam" id="PF12796">
    <property type="entry name" value="Ank_2"/>
    <property type="match status" value="5"/>
</dbReference>
<evidence type="ECO:0000256" key="2">
    <source>
        <dbReference type="ARBA" id="ARBA00023043"/>
    </source>
</evidence>
<evidence type="ECO:0000256" key="4">
    <source>
        <dbReference type="SAM" id="MobiDB-lite"/>
    </source>
</evidence>
<dbReference type="Proteomes" id="UP000273022">
    <property type="component" value="Unassembled WGS sequence"/>
</dbReference>
<dbReference type="PANTHER" id="PTHR24198">
    <property type="entry name" value="ANKYRIN REPEAT AND PROTEIN KINASE DOMAIN-CONTAINING PROTEIN"/>
    <property type="match status" value="1"/>
</dbReference>
<keyword evidence="2 3" id="KW-0040">ANK repeat</keyword>
<dbReference type="PROSITE" id="PS50297">
    <property type="entry name" value="ANK_REP_REGION"/>
    <property type="match status" value="4"/>
</dbReference>
<feature type="region of interest" description="Disordered" evidence="4">
    <location>
        <begin position="853"/>
        <end position="886"/>
    </location>
</feature>
<feature type="compositionally biased region" description="Acidic residues" evidence="4">
    <location>
        <begin position="856"/>
        <end position="874"/>
    </location>
</feature>
<feature type="repeat" description="ANK" evidence="3">
    <location>
        <begin position="181"/>
        <end position="213"/>
    </location>
</feature>
<evidence type="ECO:0000256" key="3">
    <source>
        <dbReference type="PROSITE-ProRule" id="PRU00023"/>
    </source>
</evidence>
<feature type="repeat" description="ANK" evidence="3">
    <location>
        <begin position="630"/>
        <end position="662"/>
    </location>
</feature>
<sequence length="886" mass="98163">MAGNIVCYSVPSNSDWSPSLDDMHMMSQLVTHEKKSKPIILSFSDSDPSLNTPSIQYSLRVAKTKKEFEIFQSEQQGAVKKPKTTRVVSYSNLPPNLQQVQSAFTFLLSSKPTKKQVAESWLTALNQRPIPDVFTHIVSASESETPTQSEAKPLLIATLLGNHTIVTELLSSEAFNLSTDDKQLALYLAIKNQQLNIIKTLVNHQIDINLKDIHGLTPLMHAAKLGFSEIVDYLLKQEINVNDLSSDQYEHSALSLALKHQQFSIAATLIPHSAESLNQASSQENGWTPLCFAAFHNKLDLVKLLVEHGADVSYVTQNNFNLLTIACLNGENDVAYYLLEMTNSGIDLCLFSTAQNNYSPLKLAIKFNHVALAEKIIDVSLSLESKSKEAVILHAKDANGNTPILYATRLFQLDLIKLLIQKGANPNDLDKLFRSPLMLAIQNDNLPIAKLLLEKSAEPSSHKNCKETILNIIITHDNLDMLKLLHKYHPLYITQDHLAVDNAALHGSINVLTQFHQWEMDLCLTEAKSITPIDYAFRKKHIDIIQFLLQHSGPQYIDFLKTRKDTLLLMACYTGLSELVPQLLSSNAEDIDVCNDIGSSPLIMAAGEGHVDIVQKLIEAKAKINTRNKDGDTALMHAVANYHLQCVEILCQHDADLGLADNDGCTPMFIALMNYGKKDNSTPTTKKIIDLLLEYETKKSLSVSHFETGQTPGVLLAIQNNVSAMRILKNKGVDLTTLDGNGWSYVHVAAFFGSVEVLNYLLEQEPSLLNTQTTDGFKTTPIMSAVSQCQLKVVECLLDKNPDLEATNPNGKTALQIAELKQAQVASDQSLSKHAEATEQIILKIQEKLSSTSIVESDEEESAAEESPEVESPEIEISRHSPFIFI</sequence>
<comment type="caution">
    <text evidence="5">The sequence shown here is derived from an EMBL/GenBank/DDBJ whole genome shotgun (WGS) entry which is preliminary data.</text>
</comment>
<protein>
    <submittedName>
        <fullName evidence="5">Uncharacterized protein</fullName>
    </submittedName>
</protein>
<dbReference type="InterPro" id="IPR036770">
    <property type="entry name" value="Ankyrin_rpt-contain_sf"/>
</dbReference>
<dbReference type="AlphaFoldDB" id="A0A3A6U4U1"/>
<feature type="repeat" description="ANK" evidence="3">
    <location>
        <begin position="399"/>
        <end position="431"/>
    </location>
</feature>
<accession>A0A3A6U4U1</accession>
<dbReference type="Pfam" id="PF13637">
    <property type="entry name" value="Ank_4"/>
    <property type="match status" value="1"/>
</dbReference>
<dbReference type="PRINTS" id="PR01415">
    <property type="entry name" value="ANKYRIN"/>
</dbReference>
<gene>
    <name evidence="5" type="ORF">D5R81_09015</name>
</gene>
<feature type="repeat" description="ANK" evidence="3">
    <location>
        <begin position="214"/>
        <end position="246"/>
    </location>
</feature>
<evidence type="ECO:0000256" key="1">
    <source>
        <dbReference type="ARBA" id="ARBA00022737"/>
    </source>
</evidence>
<dbReference type="Gene3D" id="1.25.40.20">
    <property type="entry name" value="Ankyrin repeat-containing domain"/>
    <property type="match status" value="5"/>
</dbReference>
<dbReference type="InterPro" id="IPR002110">
    <property type="entry name" value="Ankyrin_rpt"/>
</dbReference>
<feature type="repeat" description="ANK" evidence="3">
    <location>
        <begin position="597"/>
        <end position="629"/>
    </location>
</feature>
<feature type="repeat" description="ANK" evidence="3">
    <location>
        <begin position="432"/>
        <end position="464"/>
    </location>
</feature>
<dbReference type="PANTHER" id="PTHR24198:SF165">
    <property type="entry name" value="ANKYRIN REPEAT-CONTAINING PROTEIN-RELATED"/>
    <property type="match status" value="1"/>
</dbReference>
<reference evidence="5 6" key="1">
    <citation type="submission" date="2018-09" db="EMBL/GenBank/DDBJ databases">
        <title>Phylogeny of the Shewanellaceae, and recommendation for two new genera, Pseudoshewanella and Parashewanella.</title>
        <authorList>
            <person name="Wang G."/>
        </authorList>
    </citation>
    <scope>NUCLEOTIDE SEQUENCE [LARGE SCALE GENOMIC DNA]</scope>
    <source>
        <strain evidence="5 6">KCTC 22492</strain>
    </source>
</reference>
<dbReference type="EMBL" id="QYYH01000047">
    <property type="protein sequence ID" value="RJY16417.1"/>
    <property type="molecule type" value="Genomic_DNA"/>
</dbReference>
<dbReference type="SMART" id="SM00248">
    <property type="entry name" value="ANK"/>
    <property type="match status" value="18"/>
</dbReference>
<keyword evidence="6" id="KW-1185">Reference proteome</keyword>
<organism evidence="5 6">
    <name type="scientific">Parashewanella spongiae</name>
    <dbReference type="NCBI Taxonomy" id="342950"/>
    <lineage>
        <taxon>Bacteria</taxon>
        <taxon>Pseudomonadati</taxon>
        <taxon>Pseudomonadota</taxon>
        <taxon>Gammaproteobacteria</taxon>
        <taxon>Alteromonadales</taxon>
        <taxon>Shewanellaceae</taxon>
        <taxon>Parashewanella</taxon>
    </lineage>
</organism>
<dbReference type="RefSeq" id="WP_121853326.1">
    <property type="nucleotide sequence ID" value="NZ_CP037952.1"/>
</dbReference>
<dbReference type="SUPFAM" id="SSF48403">
    <property type="entry name" value="Ankyrin repeat"/>
    <property type="match status" value="3"/>
</dbReference>
<evidence type="ECO:0000313" key="6">
    <source>
        <dbReference type="Proteomes" id="UP000273022"/>
    </source>
</evidence>
<dbReference type="PROSITE" id="PS50088">
    <property type="entry name" value="ANK_REPEAT"/>
    <property type="match status" value="7"/>
</dbReference>
<feature type="repeat" description="ANK" evidence="3">
    <location>
        <begin position="285"/>
        <end position="317"/>
    </location>
</feature>
<name>A0A3A6U4U1_9GAMM</name>
<dbReference type="OrthoDB" id="6329794at2"/>